<evidence type="ECO:0000313" key="9">
    <source>
        <dbReference type="Proteomes" id="UP000816034"/>
    </source>
</evidence>
<evidence type="ECO:0000256" key="6">
    <source>
        <dbReference type="SAM" id="Phobius"/>
    </source>
</evidence>
<feature type="domain" description="EamA" evidence="7">
    <location>
        <begin position="185"/>
        <end position="265"/>
    </location>
</feature>
<keyword evidence="9" id="KW-1185">Reference proteome</keyword>
<feature type="domain" description="EamA" evidence="7">
    <location>
        <begin position="315"/>
        <end position="452"/>
    </location>
</feature>
<feature type="transmembrane region" description="Helical" evidence="6">
    <location>
        <begin position="114"/>
        <end position="135"/>
    </location>
</feature>
<dbReference type="InterPro" id="IPR037185">
    <property type="entry name" value="EmrE-like"/>
</dbReference>
<name>A0AA88G948_NAELO</name>
<dbReference type="InterPro" id="IPR000620">
    <property type="entry name" value="EamA_dom"/>
</dbReference>
<feature type="compositionally biased region" description="Polar residues" evidence="5">
    <location>
        <begin position="510"/>
        <end position="533"/>
    </location>
</feature>
<feature type="region of interest" description="Disordered" evidence="5">
    <location>
        <begin position="495"/>
        <end position="533"/>
    </location>
</feature>
<dbReference type="InterPro" id="IPR030184">
    <property type="entry name" value="WAT1-related"/>
</dbReference>
<feature type="transmembrane region" description="Helical" evidence="6">
    <location>
        <begin position="409"/>
        <end position="429"/>
    </location>
</feature>
<accession>A0AA88G948</accession>
<feature type="transmembrane region" description="Helical" evidence="6">
    <location>
        <begin position="345"/>
        <end position="367"/>
    </location>
</feature>
<dbReference type="Pfam" id="PF00892">
    <property type="entry name" value="EamA"/>
    <property type="match status" value="2"/>
</dbReference>
<protein>
    <recommendedName>
        <fullName evidence="7">EamA domain-containing protein</fullName>
    </recommendedName>
</protein>
<dbReference type="GO" id="GO:0016020">
    <property type="term" value="C:membrane"/>
    <property type="evidence" value="ECO:0007669"/>
    <property type="project" value="UniProtKB-SubCell"/>
</dbReference>
<evidence type="ECO:0000256" key="3">
    <source>
        <dbReference type="ARBA" id="ARBA00022989"/>
    </source>
</evidence>
<feature type="transmembrane region" description="Helical" evidence="6">
    <location>
        <begin position="435"/>
        <end position="456"/>
    </location>
</feature>
<sequence length="533" mass="59566">MNVAPNEPRPTFEYYSGKSSSHVEDHHQQEHIGSDHKEEFAINSELIEMAEIQDSLKLGETTAEEIEQRNEASFLNWDCFKSNVLAHVLIWCNLAMFSVFLIVTPYSMKLWHPLIFAFVRCCIIVLSLFPMMLLVDRHYTFRSEKYIVKRARRFRIKHTNIYASRYLGWIYSVFYDEKSLFMSYIIRRIPDAKKAKQLAFCGTLVVLNQVLFVAGLYLTNSTITGVIQPVVPVIVCSLSMMMGKETKSFLKFIGVLIAVGGAMSMLLVSALSKSASPTQQLEPDTNSNSSPLERLPYYYILLHDATKGINFSFLLGLLCLLGNTFSYAIYLIFQRSLLIAGTPPTTVTFWSFFFGLVTSFLCASYAFPSFSLRKVDTMSILGVLYAAIPYGSLQFVITSYASKLTAPTIVSIYSTVSPLVATTVGVFYFKEIPSPLVLVGAAFILVGVFVVIGARYRETKLERAKLASIDTAEESVQDDNDGTLPFHLLEQKQSTTSLSSTTKISEEINCSPSTLSESVDCESSSETSLEGKV</sequence>
<dbReference type="Proteomes" id="UP000816034">
    <property type="component" value="Unassembled WGS sequence"/>
</dbReference>
<evidence type="ECO:0000256" key="2">
    <source>
        <dbReference type="ARBA" id="ARBA00022692"/>
    </source>
</evidence>
<comment type="subcellular location">
    <subcellularLocation>
        <location evidence="1">Membrane</location>
        <topology evidence="1">Multi-pass membrane protein</topology>
    </subcellularLocation>
</comment>
<keyword evidence="4 6" id="KW-0472">Membrane</keyword>
<dbReference type="RefSeq" id="XP_044541711.1">
    <property type="nucleotide sequence ID" value="XM_044689720.1"/>
</dbReference>
<dbReference type="EMBL" id="PYSW02000077">
    <property type="protein sequence ID" value="KAG2370847.1"/>
    <property type="molecule type" value="Genomic_DNA"/>
</dbReference>
<proteinExistence type="predicted"/>
<feature type="transmembrane region" description="Helical" evidence="6">
    <location>
        <begin position="249"/>
        <end position="271"/>
    </location>
</feature>
<keyword evidence="2 6" id="KW-0812">Transmembrane</keyword>
<keyword evidence="3 6" id="KW-1133">Transmembrane helix</keyword>
<feature type="transmembrane region" description="Helical" evidence="6">
    <location>
        <begin position="311"/>
        <end position="333"/>
    </location>
</feature>
<dbReference type="AlphaFoldDB" id="A0AA88G948"/>
<feature type="transmembrane region" description="Helical" evidence="6">
    <location>
        <begin position="198"/>
        <end position="217"/>
    </location>
</feature>
<evidence type="ECO:0000256" key="5">
    <source>
        <dbReference type="SAM" id="MobiDB-lite"/>
    </source>
</evidence>
<evidence type="ECO:0000256" key="4">
    <source>
        <dbReference type="ARBA" id="ARBA00023136"/>
    </source>
</evidence>
<feature type="transmembrane region" description="Helical" evidence="6">
    <location>
        <begin position="84"/>
        <end position="108"/>
    </location>
</feature>
<organism evidence="8 9">
    <name type="scientific">Naegleria lovaniensis</name>
    <name type="common">Amoeba</name>
    <dbReference type="NCBI Taxonomy" id="51637"/>
    <lineage>
        <taxon>Eukaryota</taxon>
        <taxon>Discoba</taxon>
        <taxon>Heterolobosea</taxon>
        <taxon>Tetramitia</taxon>
        <taxon>Eutetramitia</taxon>
        <taxon>Vahlkampfiidae</taxon>
        <taxon>Naegleria</taxon>
    </lineage>
</organism>
<dbReference type="GeneID" id="68106256"/>
<reference evidence="8 9" key="1">
    <citation type="journal article" date="2018" name="BMC Genomics">
        <title>The genome of Naegleria lovaniensis, the basis for a comparative approach to unravel pathogenicity factors of the human pathogenic amoeba N. fowleri.</title>
        <authorList>
            <person name="Liechti N."/>
            <person name="Schurch N."/>
            <person name="Bruggmann R."/>
            <person name="Wittwer M."/>
        </authorList>
    </citation>
    <scope>NUCLEOTIDE SEQUENCE [LARGE SCALE GENOMIC DNA]</scope>
    <source>
        <strain evidence="8 9">ATCC 30569</strain>
    </source>
</reference>
<evidence type="ECO:0000256" key="1">
    <source>
        <dbReference type="ARBA" id="ARBA00004141"/>
    </source>
</evidence>
<evidence type="ECO:0000313" key="8">
    <source>
        <dbReference type="EMBL" id="KAG2370847.1"/>
    </source>
</evidence>
<dbReference type="PANTHER" id="PTHR31218">
    <property type="entry name" value="WAT1-RELATED PROTEIN"/>
    <property type="match status" value="1"/>
</dbReference>
<dbReference type="SUPFAM" id="SSF103481">
    <property type="entry name" value="Multidrug resistance efflux transporter EmrE"/>
    <property type="match status" value="2"/>
</dbReference>
<feature type="transmembrane region" description="Helical" evidence="6">
    <location>
        <begin position="379"/>
        <end position="397"/>
    </location>
</feature>
<gene>
    <name evidence="8" type="ORF">C9374_013803</name>
</gene>
<evidence type="ECO:0000259" key="7">
    <source>
        <dbReference type="Pfam" id="PF00892"/>
    </source>
</evidence>
<feature type="transmembrane region" description="Helical" evidence="6">
    <location>
        <begin position="223"/>
        <end position="242"/>
    </location>
</feature>
<comment type="caution">
    <text evidence="8">The sequence shown here is derived from an EMBL/GenBank/DDBJ whole genome shotgun (WGS) entry which is preliminary data.</text>
</comment>
<dbReference type="GO" id="GO:0022857">
    <property type="term" value="F:transmembrane transporter activity"/>
    <property type="evidence" value="ECO:0007669"/>
    <property type="project" value="InterPro"/>
</dbReference>